<evidence type="ECO:0000313" key="2">
    <source>
        <dbReference type="EMBL" id="KAH0564391.1"/>
    </source>
</evidence>
<feature type="region of interest" description="Disordered" evidence="1">
    <location>
        <begin position="36"/>
        <end position="57"/>
    </location>
</feature>
<name>A0AAV7IN49_COTGL</name>
<gene>
    <name evidence="2" type="ORF">KQX54_011845</name>
</gene>
<keyword evidence="3" id="KW-1185">Reference proteome</keyword>
<proteinExistence type="predicted"/>
<accession>A0AAV7IN49</accession>
<dbReference type="EMBL" id="JAHXZJ010000002">
    <property type="protein sequence ID" value="KAH0564391.1"/>
    <property type="molecule type" value="Genomic_DNA"/>
</dbReference>
<organism evidence="2 3">
    <name type="scientific">Cotesia glomerata</name>
    <name type="common">Lepidopteran parasitic wasp</name>
    <name type="synonym">Apanteles glomeratus</name>
    <dbReference type="NCBI Taxonomy" id="32391"/>
    <lineage>
        <taxon>Eukaryota</taxon>
        <taxon>Metazoa</taxon>
        <taxon>Ecdysozoa</taxon>
        <taxon>Arthropoda</taxon>
        <taxon>Hexapoda</taxon>
        <taxon>Insecta</taxon>
        <taxon>Pterygota</taxon>
        <taxon>Neoptera</taxon>
        <taxon>Endopterygota</taxon>
        <taxon>Hymenoptera</taxon>
        <taxon>Apocrita</taxon>
        <taxon>Ichneumonoidea</taxon>
        <taxon>Braconidae</taxon>
        <taxon>Microgastrinae</taxon>
        <taxon>Cotesia</taxon>
    </lineage>
</organism>
<protein>
    <submittedName>
        <fullName evidence="2">Uncharacterized protein</fullName>
    </submittedName>
</protein>
<evidence type="ECO:0000256" key="1">
    <source>
        <dbReference type="SAM" id="MobiDB-lite"/>
    </source>
</evidence>
<comment type="caution">
    <text evidence="2">The sequence shown here is derived from an EMBL/GenBank/DDBJ whole genome shotgun (WGS) entry which is preliminary data.</text>
</comment>
<evidence type="ECO:0000313" key="3">
    <source>
        <dbReference type="Proteomes" id="UP000826195"/>
    </source>
</evidence>
<sequence>MLDVLGCKTRVKNKIDNRGEVEEEEESFIEFKSEQIGFSTPGNSRGKRPNGSFKSGKAWAPHGTLSIHSSVLSGTSKAIKINMSSYKILTMHLTIKDASIRVMRGTGNTPSIILMVTSNPATCKLLWQVGFP</sequence>
<dbReference type="Proteomes" id="UP000826195">
    <property type="component" value="Unassembled WGS sequence"/>
</dbReference>
<dbReference type="AlphaFoldDB" id="A0AAV7IN49"/>
<reference evidence="2 3" key="1">
    <citation type="journal article" date="2021" name="J. Hered.">
        <title>A chromosome-level genome assembly of the parasitoid wasp, Cotesia glomerata (Hymenoptera: Braconidae).</title>
        <authorList>
            <person name="Pinto B.J."/>
            <person name="Weis J.J."/>
            <person name="Gamble T."/>
            <person name="Ode P.J."/>
            <person name="Paul R."/>
            <person name="Zaspel J.M."/>
        </authorList>
    </citation>
    <scope>NUCLEOTIDE SEQUENCE [LARGE SCALE GENOMIC DNA]</scope>
    <source>
        <strain evidence="2">CgM1</strain>
    </source>
</reference>